<dbReference type="CDD" id="cd06850">
    <property type="entry name" value="biotinyl_domain"/>
    <property type="match status" value="1"/>
</dbReference>
<dbReference type="Gene3D" id="2.40.50.100">
    <property type="match status" value="1"/>
</dbReference>
<name>A0A4Y6VAE9_9PROT</name>
<keyword evidence="3" id="KW-1185">Reference proteome</keyword>
<dbReference type="AlphaFoldDB" id="A0A4Y6VAE9"/>
<dbReference type="Pfam" id="PF00364">
    <property type="entry name" value="Biotin_lipoyl"/>
    <property type="match status" value="1"/>
</dbReference>
<dbReference type="Proteomes" id="UP000317214">
    <property type="component" value="Chromosome"/>
</dbReference>
<dbReference type="RefSeq" id="WP_141493459.1">
    <property type="nucleotide sequence ID" value="NZ_CP032485.1"/>
</dbReference>
<dbReference type="InterPro" id="IPR011053">
    <property type="entry name" value="Single_hybrid_motif"/>
</dbReference>
<dbReference type="InterPro" id="IPR000089">
    <property type="entry name" value="Biotin_lipoyl"/>
</dbReference>
<dbReference type="SUPFAM" id="SSF51230">
    <property type="entry name" value="Single hybrid motif"/>
    <property type="match status" value="1"/>
</dbReference>
<evidence type="ECO:0000313" key="2">
    <source>
        <dbReference type="EMBL" id="QDH25496.1"/>
    </source>
</evidence>
<proteinExistence type="predicted"/>
<dbReference type="EMBL" id="CP032485">
    <property type="protein sequence ID" value="QDH25496.1"/>
    <property type="molecule type" value="Genomic_DNA"/>
</dbReference>
<dbReference type="KEGG" id="ntn:D5366_10045"/>
<reference evidence="2 3" key="1">
    <citation type="submission" date="2018-09" db="EMBL/GenBank/DDBJ databases">
        <title>The complete genome sequence of Neokomagataea tanensis NBRC 106556(T).</title>
        <authorList>
            <person name="Chua K.-O."/>
            <person name="See-Too W.-S."/>
            <person name="Hong K.-W."/>
            <person name="Yin W.-F."/>
            <person name="Chan K.-G."/>
        </authorList>
    </citation>
    <scope>NUCLEOTIDE SEQUENCE [LARGE SCALE GENOMIC DNA]</scope>
    <source>
        <strain evidence="3">AH13 \ NBRC 106556</strain>
    </source>
</reference>
<organism evidence="2 3">
    <name type="scientific">Neokomagataea tanensis</name>
    <dbReference type="NCBI Taxonomy" id="661191"/>
    <lineage>
        <taxon>Bacteria</taxon>
        <taxon>Pseudomonadati</taxon>
        <taxon>Pseudomonadota</taxon>
        <taxon>Alphaproteobacteria</taxon>
        <taxon>Acetobacterales</taxon>
        <taxon>Acetobacteraceae</taxon>
        <taxon>Neokomagataea</taxon>
    </lineage>
</organism>
<sequence length="151" mass="16662">MTIIPPLDWLQDVDRIEKVVSLLRASGVEELEQSDLEGRRIFLRLRQQDEVATSLNLNNQSVDHTHTLREAISAPYFGALVLASPYEGTRSWGEGDTVDIGDVVAWIAQGNLVIPVRATVSGIIVCVLKEEGELVGYGDDLFEVERRSATA</sequence>
<gene>
    <name evidence="2" type="ORF">D5366_10045</name>
</gene>
<feature type="domain" description="Lipoyl-binding" evidence="1">
    <location>
        <begin position="91"/>
        <end position="143"/>
    </location>
</feature>
<accession>A0A4Y6VAE9</accession>
<evidence type="ECO:0000259" key="1">
    <source>
        <dbReference type="Pfam" id="PF00364"/>
    </source>
</evidence>
<dbReference type="OrthoDB" id="7282653at2"/>
<evidence type="ECO:0000313" key="3">
    <source>
        <dbReference type="Proteomes" id="UP000317214"/>
    </source>
</evidence>
<protein>
    <submittedName>
        <fullName evidence="2">Acetyl-CoA carboxylase biotin carboxyl carrier protein subunit</fullName>
    </submittedName>
</protein>